<dbReference type="InterPro" id="IPR036397">
    <property type="entry name" value="RNaseH_sf"/>
</dbReference>
<evidence type="ECO:0000313" key="4">
    <source>
        <dbReference type="Proteomes" id="UP000184997"/>
    </source>
</evidence>
<feature type="transmembrane region" description="Helical" evidence="1">
    <location>
        <begin position="27"/>
        <end position="51"/>
    </location>
</feature>
<dbReference type="PANTHER" id="PTHR46889:SF4">
    <property type="entry name" value="TRANSPOSASE INSO FOR INSERTION SEQUENCE ELEMENT IS911B-RELATED"/>
    <property type="match status" value="1"/>
</dbReference>
<evidence type="ECO:0000256" key="1">
    <source>
        <dbReference type="SAM" id="Phobius"/>
    </source>
</evidence>
<name>A0A1M4IPX0_9XANT</name>
<dbReference type="Pfam" id="PF00665">
    <property type="entry name" value="rve"/>
    <property type="match status" value="1"/>
</dbReference>
<dbReference type="Gene3D" id="3.30.420.10">
    <property type="entry name" value="Ribonuclease H-like superfamily/Ribonuclease H"/>
    <property type="match status" value="1"/>
</dbReference>
<keyword evidence="1" id="KW-1133">Transmembrane helix</keyword>
<dbReference type="PROSITE" id="PS50994">
    <property type="entry name" value="INTEGRASE"/>
    <property type="match status" value="1"/>
</dbReference>
<evidence type="ECO:0000313" key="3">
    <source>
        <dbReference type="EMBL" id="SBV88717.1"/>
    </source>
</evidence>
<dbReference type="GO" id="GO:0003676">
    <property type="term" value="F:nucleic acid binding"/>
    <property type="evidence" value="ECO:0007669"/>
    <property type="project" value="InterPro"/>
</dbReference>
<dbReference type="PANTHER" id="PTHR46889">
    <property type="entry name" value="TRANSPOSASE INSF FOR INSERTION SEQUENCE IS3B-RELATED"/>
    <property type="match status" value="1"/>
</dbReference>
<dbReference type="InterPro" id="IPR050900">
    <property type="entry name" value="Transposase_IS3/IS150/IS904"/>
</dbReference>
<keyword evidence="1" id="KW-0472">Membrane</keyword>
<protein>
    <submittedName>
        <fullName evidence="3">Integrase, partial</fullName>
    </submittedName>
</protein>
<sequence>MADITYIRTERGWLYLAAVLDLYSRKIVGWAMAPTMLAELVCTALQMAIVLRQPKPGLIVHTDRGSQRFLLNLKMERLWQRRYANPTEASADITHYIVAFHNTQRLQSTLGYRAPADYENAAA</sequence>
<dbReference type="InterPro" id="IPR001584">
    <property type="entry name" value="Integrase_cat-core"/>
</dbReference>
<reference evidence="4" key="1">
    <citation type="submission" date="2016-07" db="EMBL/GenBank/DDBJ databases">
        <authorList>
            <person name="Florea S."/>
            <person name="Webb J.S."/>
            <person name="Jaromczyk J."/>
            <person name="Schardl C.L."/>
        </authorList>
    </citation>
    <scope>NUCLEOTIDE SEQUENCE [LARGE SCALE GENOMIC DNA]</scope>
</reference>
<feature type="domain" description="Integrase catalytic" evidence="2">
    <location>
        <begin position="1"/>
        <end position="123"/>
    </location>
</feature>
<accession>A0A1M4IPX0</accession>
<dbReference type="EMBL" id="FLUK01000213">
    <property type="protein sequence ID" value="SBV88717.1"/>
    <property type="molecule type" value="Genomic_DNA"/>
</dbReference>
<gene>
    <name evidence="3" type="ORF">XTGNCPPB3709_2665</name>
</gene>
<keyword evidence="1" id="KW-0812">Transmembrane</keyword>
<evidence type="ECO:0000259" key="2">
    <source>
        <dbReference type="PROSITE" id="PS50994"/>
    </source>
</evidence>
<dbReference type="Proteomes" id="UP000184997">
    <property type="component" value="Unassembled WGS sequence"/>
</dbReference>
<dbReference type="AlphaFoldDB" id="A0A1M4IPX0"/>
<dbReference type="GO" id="GO:0015074">
    <property type="term" value="P:DNA integration"/>
    <property type="evidence" value="ECO:0007669"/>
    <property type="project" value="InterPro"/>
</dbReference>
<organism evidence="3 4">
    <name type="scientific">Xanthomonas graminis pv. graminis</name>
    <dbReference type="NCBI Taxonomy" id="134874"/>
    <lineage>
        <taxon>Bacteria</taxon>
        <taxon>Pseudomonadati</taxon>
        <taxon>Pseudomonadota</taxon>
        <taxon>Gammaproteobacteria</taxon>
        <taxon>Lysobacterales</taxon>
        <taxon>Lysobacteraceae</taxon>
        <taxon>Xanthomonas</taxon>
        <taxon>Xanthomonas translucens group</taxon>
        <taxon>Xanthomonas graminis</taxon>
    </lineage>
</organism>
<proteinExistence type="predicted"/>
<dbReference type="InterPro" id="IPR012337">
    <property type="entry name" value="RNaseH-like_sf"/>
</dbReference>
<dbReference type="SUPFAM" id="SSF53098">
    <property type="entry name" value="Ribonuclease H-like"/>
    <property type="match status" value="1"/>
</dbReference>